<dbReference type="Proteomes" id="UP001589788">
    <property type="component" value="Unassembled WGS sequence"/>
</dbReference>
<dbReference type="Gene3D" id="3.30.70.1230">
    <property type="entry name" value="Nucleotide cyclase"/>
    <property type="match status" value="1"/>
</dbReference>
<dbReference type="GO" id="GO:0016829">
    <property type="term" value="F:lyase activity"/>
    <property type="evidence" value="ECO:0007669"/>
    <property type="project" value="UniProtKB-KW"/>
</dbReference>
<comment type="caution">
    <text evidence="3">The sequence shown here is derived from an EMBL/GenBank/DDBJ whole genome shotgun (WGS) entry which is preliminary data.</text>
</comment>
<feature type="domain" description="Guanylate cyclase" evidence="2">
    <location>
        <begin position="6"/>
        <end position="116"/>
    </location>
</feature>
<dbReference type="EC" id="4.6.1.-" evidence="3"/>
<proteinExistence type="predicted"/>
<dbReference type="InterPro" id="IPR029787">
    <property type="entry name" value="Nucleotide_cyclase"/>
</dbReference>
<evidence type="ECO:0000256" key="1">
    <source>
        <dbReference type="SAM" id="MobiDB-lite"/>
    </source>
</evidence>
<keyword evidence="4" id="KW-1185">Reference proteome</keyword>
<evidence type="ECO:0000313" key="3">
    <source>
        <dbReference type="EMBL" id="MFC0081309.1"/>
    </source>
</evidence>
<evidence type="ECO:0000313" key="4">
    <source>
        <dbReference type="Proteomes" id="UP001589788"/>
    </source>
</evidence>
<evidence type="ECO:0000259" key="2">
    <source>
        <dbReference type="PROSITE" id="PS50125"/>
    </source>
</evidence>
<dbReference type="InterPro" id="IPR001054">
    <property type="entry name" value="A/G_cyclase"/>
</dbReference>
<dbReference type="EMBL" id="JBHLYQ010000025">
    <property type="protein sequence ID" value="MFC0081309.1"/>
    <property type="molecule type" value="Genomic_DNA"/>
</dbReference>
<organism evidence="3 4">
    <name type="scientific">Aciditerrimonas ferrireducens</name>
    <dbReference type="NCBI Taxonomy" id="667306"/>
    <lineage>
        <taxon>Bacteria</taxon>
        <taxon>Bacillati</taxon>
        <taxon>Actinomycetota</taxon>
        <taxon>Acidimicrobiia</taxon>
        <taxon>Acidimicrobiales</taxon>
        <taxon>Acidimicrobiaceae</taxon>
        <taxon>Aciditerrimonas</taxon>
    </lineage>
</organism>
<sequence>MRVQRSFAFVDLAGFSSLTATEGDERAVAVLVGFRGVLREVCARRGVRIAKWLGDGAMLVSVEPAALVQTVLELVHATAAAHLPTPMTCGATTGAVLLLEGDDYVGHAVNVAARLCDLAGPEEVLAERQLAPAVPRWGEAVPLPPLEVRGLATPLDVVRLRLRPTGPEAQPDPVCGLPLVSATAAAVRQDAVGRPVLLCSASCLETWEGRPAPTPEEQGSLRSPFIGS</sequence>
<dbReference type="RefSeq" id="WP_377788421.1">
    <property type="nucleotide sequence ID" value="NZ_JBHLYQ010000025.1"/>
</dbReference>
<accession>A0ABV6C0U6</accession>
<feature type="region of interest" description="Disordered" evidence="1">
    <location>
        <begin position="208"/>
        <end position="228"/>
    </location>
</feature>
<dbReference type="SUPFAM" id="SSF55073">
    <property type="entry name" value="Nucleotide cyclase"/>
    <property type="match status" value="1"/>
</dbReference>
<gene>
    <name evidence="3" type="ORF">ACFFRE_03930</name>
</gene>
<reference evidence="3 4" key="1">
    <citation type="submission" date="2024-09" db="EMBL/GenBank/DDBJ databases">
        <authorList>
            <person name="Sun Q."/>
            <person name="Mori K."/>
        </authorList>
    </citation>
    <scope>NUCLEOTIDE SEQUENCE [LARGE SCALE GENOMIC DNA]</scope>
    <source>
        <strain evidence="3 4">JCM 15389</strain>
    </source>
</reference>
<dbReference type="PROSITE" id="PS50125">
    <property type="entry name" value="GUANYLATE_CYCLASE_2"/>
    <property type="match status" value="1"/>
</dbReference>
<keyword evidence="3" id="KW-0456">Lyase</keyword>
<dbReference type="CDD" id="cd07302">
    <property type="entry name" value="CHD"/>
    <property type="match status" value="1"/>
</dbReference>
<name>A0ABV6C0U6_9ACTN</name>
<protein>
    <submittedName>
        <fullName evidence="3">Adenylate/guanylate cyclase domain-containing protein</fullName>
        <ecNumber evidence="3">4.6.1.-</ecNumber>
    </submittedName>
</protein>